<protein>
    <recommendedName>
        <fullName evidence="1 7">Transcriptional regulator MraZ</fullName>
    </recommendedName>
</protein>
<dbReference type="NCBIfam" id="TIGR00242">
    <property type="entry name" value="division/cell wall cluster transcriptional repressor MraZ"/>
    <property type="match status" value="1"/>
</dbReference>
<organism evidence="9 10">
    <name type="scientific">candidate division WOR-3 bacterium</name>
    <dbReference type="NCBI Taxonomy" id="2052148"/>
    <lineage>
        <taxon>Bacteria</taxon>
        <taxon>Bacteria division WOR-3</taxon>
    </lineage>
</organism>
<dbReference type="PROSITE" id="PS51740">
    <property type="entry name" value="SPOVT_ABRB"/>
    <property type="match status" value="2"/>
</dbReference>
<evidence type="ECO:0000313" key="9">
    <source>
        <dbReference type="EMBL" id="RKX70261.1"/>
    </source>
</evidence>
<dbReference type="GO" id="GO:0005737">
    <property type="term" value="C:cytoplasm"/>
    <property type="evidence" value="ECO:0007669"/>
    <property type="project" value="UniProtKB-UniRule"/>
</dbReference>
<keyword evidence="2 7" id="KW-0963">Cytoplasm</keyword>
<dbReference type="InterPro" id="IPR003444">
    <property type="entry name" value="MraZ"/>
</dbReference>
<dbReference type="InterPro" id="IPR007159">
    <property type="entry name" value="SpoVT-AbrB_dom"/>
</dbReference>
<dbReference type="Gene3D" id="3.40.1550.20">
    <property type="entry name" value="Transcriptional regulator MraZ domain"/>
    <property type="match status" value="1"/>
</dbReference>
<keyword evidence="3" id="KW-0677">Repeat</keyword>
<reference evidence="9 10" key="1">
    <citation type="submission" date="2018-06" db="EMBL/GenBank/DDBJ databases">
        <title>Extensive metabolic versatility and redundancy in microbially diverse, dynamic hydrothermal sediments.</title>
        <authorList>
            <person name="Dombrowski N."/>
            <person name="Teske A."/>
            <person name="Baker B.J."/>
        </authorList>
    </citation>
    <scope>NUCLEOTIDE SEQUENCE [LARGE SCALE GENOMIC DNA]</scope>
    <source>
        <strain evidence="9">B36_G15</strain>
    </source>
</reference>
<evidence type="ECO:0000256" key="5">
    <source>
        <dbReference type="ARBA" id="ARBA00023125"/>
    </source>
</evidence>
<evidence type="ECO:0000256" key="3">
    <source>
        <dbReference type="ARBA" id="ARBA00022737"/>
    </source>
</evidence>
<comment type="similarity">
    <text evidence="7">Belongs to the MraZ family.</text>
</comment>
<dbReference type="Pfam" id="PF02381">
    <property type="entry name" value="MraZ"/>
    <property type="match status" value="2"/>
</dbReference>
<feature type="domain" description="SpoVT-AbrB" evidence="8">
    <location>
        <begin position="91"/>
        <end position="134"/>
    </location>
</feature>
<dbReference type="Proteomes" id="UP000268469">
    <property type="component" value="Unassembled WGS sequence"/>
</dbReference>
<dbReference type="InterPro" id="IPR020603">
    <property type="entry name" value="MraZ_dom"/>
</dbReference>
<comment type="subcellular location">
    <subcellularLocation>
        <location evidence="7">Cytoplasm</location>
        <location evidence="7">Nucleoid</location>
    </subcellularLocation>
</comment>
<keyword evidence="6 7" id="KW-0804">Transcription</keyword>
<dbReference type="InterPro" id="IPR038619">
    <property type="entry name" value="MraZ_sf"/>
</dbReference>
<dbReference type="PANTHER" id="PTHR34701">
    <property type="entry name" value="TRANSCRIPTIONAL REGULATOR MRAZ"/>
    <property type="match status" value="1"/>
</dbReference>
<evidence type="ECO:0000256" key="7">
    <source>
        <dbReference type="HAMAP-Rule" id="MF_01008"/>
    </source>
</evidence>
<gene>
    <name evidence="7 9" type="primary">mraZ</name>
    <name evidence="9" type="ORF">DRP53_05665</name>
</gene>
<evidence type="ECO:0000256" key="2">
    <source>
        <dbReference type="ARBA" id="ARBA00022490"/>
    </source>
</evidence>
<dbReference type="GO" id="GO:0003700">
    <property type="term" value="F:DNA-binding transcription factor activity"/>
    <property type="evidence" value="ECO:0007669"/>
    <property type="project" value="UniProtKB-UniRule"/>
</dbReference>
<evidence type="ECO:0000313" key="10">
    <source>
        <dbReference type="Proteomes" id="UP000268469"/>
    </source>
</evidence>
<comment type="subunit">
    <text evidence="7">Forms oligomers.</text>
</comment>
<feature type="domain" description="SpoVT-AbrB" evidence="8">
    <location>
        <begin position="15"/>
        <end position="61"/>
    </location>
</feature>
<accession>A0A660SJR1</accession>
<dbReference type="InterPro" id="IPR035644">
    <property type="entry name" value="MraZ_C"/>
</dbReference>
<evidence type="ECO:0000256" key="1">
    <source>
        <dbReference type="ARBA" id="ARBA00013860"/>
    </source>
</evidence>
<dbReference type="CDD" id="cd16321">
    <property type="entry name" value="MraZ_C"/>
    <property type="match status" value="1"/>
</dbReference>
<dbReference type="PANTHER" id="PTHR34701:SF1">
    <property type="entry name" value="TRANSCRIPTIONAL REGULATOR MRAZ"/>
    <property type="match status" value="1"/>
</dbReference>
<dbReference type="SUPFAM" id="SSF89447">
    <property type="entry name" value="AbrB/MazE/MraZ-like"/>
    <property type="match status" value="1"/>
</dbReference>
<dbReference type="EMBL" id="QNBE01000045">
    <property type="protein sequence ID" value="RKX70261.1"/>
    <property type="molecule type" value="Genomic_DNA"/>
</dbReference>
<comment type="caution">
    <text evidence="9">The sequence shown here is derived from an EMBL/GenBank/DDBJ whole genome shotgun (WGS) entry which is preliminary data.</text>
</comment>
<dbReference type="AlphaFoldDB" id="A0A660SJR1"/>
<dbReference type="InterPro" id="IPR037914">
    <property type="entry name" value="SpoVT-AbrB_sf"/>
</dbReference>
<dbReference type="InterPro" id="IPR035642">
    <property type="entry name" value="MraZ_N"/>
</dbReference>
<evidence type="ECO:0000259" key="8">
    <source>
        <dbReference type="PROSITE" id="PS51740"/>
    </source>
</evidence>
<dbReference type="GO" id="GO:2000143">
    <property type="term" value="P:negative regulation of DNA-templated transcription initiation"/>
    <property type="evidence" value="ECO:0007669"/>
    <property type="project" value="TreeGrafter"/>
</dbReference>
<proteinExistence type="inferred from homology"/>
<dbReference type="CDD" id="cd16320">
    <property type="entry name" value="MraZ_N"/>
    <property type="match status" value="1"/>
</dbReference>
<dbReference type="GO" id="GO:0000976">
    <property type="term" value="F:transcription cis-regulatory region binding"/>
    <property type="evidence" value="ECO:0007669"/>
    <property type="project" value="TreeGrafter"/>
</dbReference>
<keyword evidence="5 7" id="KW-0238">DNA-binding</keyword>
<dbReference type="GO" id="GO:0009295">
    <property type="term" value="C:nucleoid"/>
    <property type="evidence" value="ECO:0007669"/>
    <property type="project" value="UniProtKB-SubCell"/>
</dbReference>
<sequence>MGKKVENRRMRFRGQFTRTLDHKGRLAIPAKFRHILEATAGGEVVVTRGHDRSLEIYPLTTWEEFEEKELLSLPYSKLQARRFRRHYIFQIKEDKLDQQGRILIPDFLLEYAGIEKEVVIVGEIDKITLWSPEEYDRFQLLIRENFERDSEEIESIRRSNEGIR</sequence>
<evidence type="ECO:0000256" key="4">
    <source>
        <dbReference type="ARBA" id="ARBA00023015"/>
    </source>
</evidence>
<evidence type="ECO:0000256" key="6">
    <source>
        <dbReference type="ARBA" id="ARBA00023163"/>
    </source>
</evidence>
<keyword evidence="4 7" id="KW-0805">Transcription regulation</keyword>
<name>A0A660SJR1_UNCW3</name>
<dbReference type="HAMAP" id="MF_01008">
    <property type="entry name" value="MraZ"/>
    <property type="match status" value="1"/>
</dbReference>